<dbReference type="InterPro" id="IPR013776">
    <property type="entry name" value="A-amylase_thermo"/>
</dbReference>
<dbReference type="GO" id="GO:0005975">
    <property type="term" value="P:carbohydrate metabolic process"/>
    <property type="evidence" value="ECO:0007669"/>
    <property type="project" value="InterPro"/>
</dbReference>
<feature type="region of interest" description="Disordered" evidence="7">
    <location>
        <begin position="194"/>
        <end position="213"/>
    </location>
</feature>
<comment type="cofactor">
    <cofactor evidence="1">
        <name>Ca(2+)</name>
        <dbReference type="ChEBI" id="CHEBI:29108"/>
    </cofactor>
</comment>
<evidence type="ECO:0000256" key="3">
    <source>
        <dbReference type="ARBA" id="ARBA00022723"/>
    </source>
</evidence>
<proteinExistence type="inferred from homology"/>
<dbReference type="Pfam" id="PF00128">
    <property type="entry name" value="Alpha-amylase"/>
    <property type="match status" value="1"/>
</dbReference>
<feature type="domain" description="Glycosyl hydrolase family 13 catalytic" evidence="8">
    <location>
        <begin position="5"/>
        <end position="463"/>
    </location>
</feature>
<dbReference type="SUPFAM" id="SSF51011">
    <property type="entry name" value="Glycosyl hydrolase domain"/>
    <property type="match status" value="1"/>
</dbReference>
<feature type="compositionally biased region" description="Polar residues" evidence="7">
    <location>
        <begin position="201"/>
        <end position="213"/>
    </location>
</feature>
<evidence type="ECO:0000256" key="7">
    <source>
        <dbReference type="SAM" id="MobiDB-lite"/>
    </source>
</evidence>
<dbReference type="EMBL" id="JAVRRL010000049">
    <property type="protein sequence ID" value="KAK5110431.1"/>
    <property type="molecule type" value="Genomic_DNA"/>
</dbReference>
<dbReference type="PIRSF" id="PIRSF001021">
    <property type="entry name" value="Alph-amls_thrmst"/>
    <property type="match status" value="1"/>
</dbReference>
<evidence type="ECO:0000256" key="4">
    <source>
        <dbReference type="ARBA" id="ARBA00022801"/>
    </source>
</evidence>
<dbReference type="Gene3D" id="2.60.40.1180">
    <property type="entry name" value="Golgi alpha-mannosidase II"/>
    <property type="match status" value="1"/>
</dbReference>
<dbReference type="GO" id="GO:0005509">
    <property type="term" value="F:calcium ion binding"/>
    <property type="evidence" value="ECO:0007669"/>
    <property type="project" value="InterPro"/>
</dbReference>
<comment type="caution">
    <text evidence="9">The sequence shown here is derived from an EMBL/GenBank/DDBJ whole genome shotgun (WGS) entry which is preliminary data.</text>
</comment>
<sequence>MRDNPLLLQTFEWHTPSHPPPPDQTSSQRSHYALVTRLLPSLANLGVSSLWLPPGCKANSPSGNGYDCYDLWDLGEFDQKYARSTKWGSREELGRLMDCAGREGVECVWDAVLNHKTAGDGTEVVWGVEVDREDRRVEICAPKKIEAWLRYEFPGREREEMKYSGMKWHAAHFNGTDWDQRGQKNAIFKLIDDPATYPKPTHQQQQSSGTNAGLSGIRARLAAKFRPDTPARRPGRDWAQDVDDEHGNYDYLMFSNIDHSHPAVRQDLMSWARWMVESTGVSGFRLDAVQHFSYNFTRDWVKEVQNVSRKTRGKDAFVVGEIWTGEVRRITKWLDVVGQGTYAYDSPLLYNFSRISEDVRKGSKNADLRTIVRDSLLESRPDAAVTLVTNHDTQPGQSSFTPMLAETKVLWYAFILLREKGFPCVFWGDLYGTQGPEAEPPACLVSDGKGGQKSLLVQLIMCRRLFAYGKQKDYWDAMSCIAWTRAGVRDKPGSGCVVVISIGETAAKEEGGNWTGKSIPFGSPGEVYVDVLRRGFKDEGDMEGVRIDESGVGFFPCRGLSSAVYVRRDAEGLERFPVAFELNAGAL</sequence>
<dbReference type="GO" id="GO:0004553">
    <property type="term" value="F:hydrolase activity, hydrolyzing O-glycosyl compounds"/>
    <property type="evidence" value="ECO:0007669"/>
    <property type="project" value="InterPro"/>
</dbReference>
<dbReference type="SMART" id="SM00642">
    <property type="entry name" value="Aamy"/>
    <property type="match status" value="1"/>
</dbReference>
<dbReference type="InterPro" id="IPR017853">
    <property type="entry name" value="GH"/>
</dbReference>
<evidence type="ECO:0000313" key="10">
    <source>
        <dbReference type="Proteomes" id="UP001310890"/>
    </source>
</evidence>
<dbReference type="AlphaFoldDB" id="A0AAN7TEY8"/>
<keyword evidence="5" id="KW-0119">Carbohydrate metabolism</keyword>
<keyword evidence="6" id="KW-0326">Glycosidase</keyword>
<dbReference type="InterPro" id="IPR006047">
    <property type="entry name" value="GH13_cat_dom"/>
</dbReference>
<reference evidence="9" key="1">
    <citation type="submission" date="2023-08" db="EMBL/GenBank/DDBJ databases">
        <title>Black Yeasts Isolated from many extreme environments.</title>
        <authorList>
            <person name="Coleine C."/>
            <person name="Stajich J.E."/>
            <person name="Selbmann L."/>
        </authorList>
    </citation>
    <scope>NUCLEOTIDE SEQUENCE</scope>
    <source>
        <strain evidence="9">CCFEE 5401</strain>
    </source>
</reference>
<keyword evidence="3" id="KW-0479">Metal-binding</keyword>
<dbReference type="CDD" id="cd11318">
    <property type="entry name" value="AmyAc_bac_fung_AmyA"/>
    <property type="match status" value="1"/>
</dbReference>
<evidence type="ECO:0000256" key="2">
    <source>
        <dbReference type="ARBA" id="ARBA00008061"/>
    </source>
</evidence>
<dbReference type="PANTHER" id="PTHR43447">
    <property type="entry name" value="ALPHA-AMYLASE"/>
    <property type="match status" value="1"/>
</dbReference>
<keyword evidence="4" id="KW-0378">Hydrolase</keyword>
<dbReference type="SUPFAM" id="SSF51445">
    <property type="entry name" value="(Trans)glycosidases"/>
    <property type="match status" value="1"/>
</dbReference>
<dbReference type="Gene3D" id="3.20.20.80">
    <property type="entry name" value="Glycosidases"/>
    <property type="match status" value="1"/>
</dbReference>
<evidence type="ECO:0000313" key="9">
    <source>
        <dbReference type="EMBL" id="KAK5110431.1"/>
    </source>
</evidence>
<dbReference type="InterPro" id="IPR013780">
    <property type="entry name" value="Glyco_hydro_b"/>
</dbReference>
<organism evidence="9 10">
    <name type="scientific">Meristemomyces frigidus</name>
    <dbReference type="NCBI Taxonomy" id="1508187"/>
    <lineage>
        <taxon>Eukaryota</taxon>
        <taxon>Fungi</taxon>
        <taxon>Dikarya</taxon>
        <taxon>Ascomycota</taxon>
        <taxon>Pezizomycotina</taxon>
        <taxon>Dothideomycetes</taxon>
        <taxon>Dothideomycetidae</taxon>
        <taxon>Mycosphaerellales</taxon>
        <taxon>Teratosphaeriaceae</taxon>
        <taxon>Meristemomyces</taxon>
    </lineage>
</organism>
<gene>
    <name evidence="9" type="ORF">LTR62_005782</name>
</gene>
<comment type="similarity">
    <text evidence="2">Belongs to the glycosyl hydrolase 13 family.</text>
</comment>
<dbReference type="Proteomes" id="UP001310890">
    <property type="component" value="Unassembled WGS sequence"/>
</dbReference>
<name>A0AAN7TEY8_9PEZI</name>
<protein>
    <recommendedName>
        <fullName evidence="8">Glycosyl hydrolase family 13 catalytic domain-containing protein</fullName>
    </recommendedName>
</protein>
<dbReference type="Gene3D" id="2.40.30.140">
    <property type="match status" value="1"/>
</dbReference>
<evidence type="ECO:0000256" key="5">
    <source>
        <dbReference type="ARBA" id="ARBA00023277"/>
    </source>
</evidence>
<evidence type="ECO:0000256" key="6">
    <source>
        <dbReference type="ARBA" id="ARBA00023295"/>
    </source>
</evidence>
<accession>A0AAN7TEY8</accession>
<evidence type="ECO:0000259" key="8">
    <source>
        <dbReference type="SMART" id="SM00642"/>
    </source>
</evidence>
<evidence type="ECO:0000256" key="1">
    <source>
        <dbReference type="ARBA" id="ARBA00001913"/>
    </source>
</evidence>